<gene>
    <name evidence="1" type="ORF">Patl1_03869</name>
</gene>
<dbReference type="Proteomes" id="UP001164250">
    <property type="component" value="Chromosome 3"/>
</dbReference>
<evidence type="ECO:0000313" key="1">
    <source>
        <dbReference type="EMBL" id="KAJ0102340.1"/>
    </source>
</evidence>
<accession>A0ACC1BTQ8</accession>
<reference evidence="2" key="1">
    <citation type="journal article" date="2023" name="G3 (Bethesda)">
        <title>Genome assembly and association tests identify interacting loci associated with vigor, precocity, and sex in interspecific pistachio rootstocks.</title>
        <authorList>
            <person name="Palmer W."/>
            <person name="Jacygrad E."/>
            <person name="Sagayaradj S."/>
            <person name="Cavanaugh K."/>
            <person name="Han R."/>
            <person name="Bertier L."/>
            <person name="Beede B."/>
            <person name="Kafkas S."/>
            <person name="Golino D."/>
            <person name="Preece J."/>
            <person name="Michelmore R."/>
        </authorList>
    </citation>
    <scope>NUCLEOTIDE SEQUENCE [LARGE SCALE GENOMIC DNA]</scope>
</reference>
<evidence type="ECO:0000313" key="2">
    <source>
        <dbReference type="Proteomes" id="UP001164250"/>
    </source>
</evidence>
<protein>
    <submittedName>
        <fullName evidence="1">Uncharacterized protein</fullName>
    </submittedName>
</protein>
<proteinExistence type="predicted"/>
<organism evidence="1 2">
    <name type="scientific">Pistacia atlantica</name>
    <dbReference type="NCBI Taxonomy" id="434234"/>
    <lineage>
        <taxon>Eukaryota</taxon>
        <taxon>Viridiplantae</taxon>
        <taxon>Streptophyta</taxon>
        <taxon>Embryophyta</taxon>
        <taxon>Tracheophyta</taxon>
        <taxon>Spermatophyta</taxon>
        <taxon>Magnoliopsida</taxon>
        <taxon>eudicotyledons</taxon>
        <taxon>Gunneridae</taxon>
        <taxon>Pentapetalae</taxon>
        <taxon>rosids</taxon>
        <taxon>malvids</taxon>
        <taxon>Sapindales</taxon>
        <taxon>Anacardiaceae</taxon>
        <taxon>Pistacia</taxon>
    </lineage>
</organism>
<comment type="caution">
    <text evidence="1">The sequence shown here is derived from an EMBL/GenBank/DDBJ whole genome shotgun (WGS) entry which is preliminary data.</text>
</comment>
<name>A0ACC1BTQ8_9ROSI</name>
<dbReference type="EMBL" id="CM047899">
    <property type="protein sequence ID" value="KAJ0102340.1"/>
    <property type="molecule type" value="Genomic_DNA"/>
</dbReference>
<sequence length="800" mass="84636">MSNRSSSRSKGGDEGAFRVTIPADIRPTIQTIRETTGRQHSDEEIYSVLEDCSMDPNETAQKLLYLDTFHEVKKKRDRKKEQGQGARGGRGNYYSNYSPPAAGGGKNVASRRENGLTERGSVLRKTKNNAVPHVTKASTAVSNGASSLSNGSFSHGHVNELSVDGVVPESNDNTTIDAKKLETAPLLPTPTFASLIRAYQEKSSLSSNHLPISANAASVSGVYSSASDPVLASPVPQNPAAVGTIMSEVGSQRKAAESNHIKGNKNVSCDVDLESSKSEKTTSNTADAIYKKNDESQSEEVENNQLSEPLKSSSLSAHDSSLPIHSSDNDNQALQESVTISEEISAVTTVTVKANSQVHPESAVSDGQHVTFPSHFKVSEAVKNGLTFGSFDTCFGSETNDVNGTGGEINSISATESSSASDETAGEPSPRLVNLALCIWADKSKHIPNCSRENLDQPQTTAFLDNVPPTICNIPTGTVLKDELKQEMPLLPEGQEKPPVQSVPNYGLGFMFPSVVSQPIQVEGPETQACDVSLISNFAVRPCPVSLCINGVSVPPSSSPAPTVQSSVAAPQPVHLFRQPYPSFLPYGHYLSPYYMPPIHQFLNPNGLPQQPSTGNVYLPSAAGAAAAAAPGVKFPLSPLKPGSNAGNPAHMGIAAGYGSYGSSPVGFNPITAVTPGKSTNNEDLTASQLKDNQIYTTRPLSEGSGVWIPTAGHDLSNMQINPLYNLALQGQHIAFAPAQTGHNAFPGIYQPAQTLAAPSNVNPLLQQSQAMAAAVETMTLPSGAYQQPQVAQVNWNPSY</sequence>
<keyword evidence="2" id="KW-1185">Reference proteome</keyword>